<accession>A0A7M5VB74</accession>
<evidence type="ECO:0000256" key="7">
    <source>
        <dbReference type="SAM" id="Phobius"/>
    </source>
</evidence>
<keyword evidence="4 7" id="KW-1133">Transmembrane helix</keyword>
<evidence type="ECO:0000256" key="3">
    <source>
        <dbReference type="ARBA" id="ARBA00022692"/>
    </source>
</evidence>
<keyword evidence="9" id="KW-1185">Reference proteome</keyword>
<proteinExistence type="inferred from homology"/>
<feature type="transmembrane region" description="Helical" evidence="7">
    <location>
        <begin position="317"/>
        <end position="340"/>
    </location>
</feature>
<feature type="compositionally biased region" description="Polar residues" evidence="6">
    <location>
        <begin position="1"/>
        <end position="12"/>
    </location>
</feature>
<feature type="transmembrane region" description="Helical" evidence="7">
    <location>
        <begin position="191"/>
        <end position="212"/>
    </location>
</feature>
<dbReference type="GO" id="GO:0016020">
    <property type="term" value="C:membrane"/>
    <property type="evidence" value="ECO:0007669"/>
    <property type="project" value="UniProtKB-SubCell"/>
</dbReference>
<dbReference type="PANTHER" id="PTHR23320:SF165">
    <property type="entry name" value="MARVEL DOMAIN-CONTAINING PROTEIN"/>
    <property type="match status" value="1"/>
</dbReference>
<dbReference type="Proteomes" id="UP000594262">
    <property type="component" value="Unplaced"/>
</dbReference>
<name>A0A7M5VB74_9CNID</name>
<sequence>MSIVIRQQQQPTIMPASSEESIYAAQQVPPPPPLPSNVGGTPRGGSFESERRPSLPPKNYQHLEQIYANVPPQMMQMNKQKQLSNINSGSNLIQAEHQSPYRGSPDVNSQRETFKSTYIQPTNLGATYTQSTNQGTPLSQRANQNTPISQPANQNTPHVQVHFFHKNNQKARAEEYQRFLMSKINVARYTGIIQTTLGVVSFVIGILMPILLKHSLNNAGFGIWCGVLTIIAGALSIAMGYTPDWFGTRCAALTFCVFTIVCSFLAALLHFLEFGNAVKCDAQICSIRRMYSQYYGNYRWKEYNCSSSCDSKNTGSYFLSLLLALTMVAIFILSIINAVITARGCCNCCDGCCHGNDGGDEVFTQGKNGNLDQQQHNRQPTMKTPQRQGTVVAHSNQAFDNVAMVTTHEYPQQTTLSRAVSHTQVNITPQQVQPVIAA</sequence>
<keyword evidence="5 7" id="KW-0472">Membrane</keyword>
<comment type="subcellular location">
    <subcellularLocation>
        <location evidence="1">Membrane</location>
        <topology evidence="1">Multi-pass membrane protein</topology>
    </subcellularLocation>
</comment>
<dbReference type="PANTHER" id="PTHR23320">
    <property type="entry name" value="MEMBRANE-SPANNING 4-DOMAINS SUBFAMILY A MS4A -RELATED"/>
    <property type="match status" value="1"/>
</dbReference>
<dbReference type="EnsemblMetazoa" id="CLYHEMT009457.1">
    <property type="protein sequence ID" value="CLYHEMP009457.1"/>
    <property type="gene ID" value="CLYHEMG009457"/>
</dbReference>
<evidence type="ECO:0000256" key="5">
    <source>
        <dbReference type="ARBA" id="ARBA00023136"/>
    </source>
</evidence>
<evidence type="ECO:0000313" key="9">
    <source>
        <dbReference type="Proteomes" id="UP000594262"/>
    </source>
</evidence>
<evidence type="ECO:0000256" key="6">
    <source>
        <dbReference type="SAM" id="MobiDB-lite"/>
    </source>
</evidence>
<dbReference type="InterPro" id="IPR007237">
    <property type="entry name" value="CD20-like"/>
</dbReference>
<comment type="similarity">
    <text evidence="2">Belongs to the MS4A family.</text>
</comment>
<dbReference type="AlphaFoldDB" id="A0A7M5VB74"/>
<dbReference type="Pfam" id="PF04103">
    <property type="entry name" value="CD20"/>
    <property type="match status" value="1"/>
</dbReference>
<feature type="transmembrane region" description="Helical" evidence="7">
    <location>
        <begin position="251"/>
        <end position="272"/>
    </location>
</feature>
<evidence type="ECO:0000256" key="4">
    <source>
        <dbReference type="ARBA" id="ARBA00022989"/>
    </source>
</evidence>
<evidence type="ECO:0000256" key="2">
    <source>
        <dbReference type="ARBA" id="ARBA00009565"/>
    </source>
</evidence>
<feature type="region of interest" description="Disordered" evidence="6">
    <location>
        <begin position="1"/>
        <end position="58"/>
    </location>
</feature>
<reference evidence="8" key="1">
    <citation type="submission" date="2021-01" db="UniProtKB">
        <authorList>
            <consortium name="EnsemblMetazoa"/>
        </authorList>
    </citation>
    <scope>IDENTIFICATION</scope>
</reference>
<feature type="transmembrane region" description="Helical" evidence="7">
    <location>
        <begin position="219"/>
        <end position="239"/>
    </location>
</feature>
<evidence type="ECO:0000256" key="1">
    <source>
        <dbReference type="ARBA" id="ARBA00004141"/>
    </source>
</evidence>
<keyword evidence="3 7" id="KW-0812">Transmembrane</keyword>
<protein>
    <submittedName>
        <fullName evidence="8">Uncharacterized protein</fullName>
    </submittedName>
</protein>
<dbReference type="InterPro" id="IPR030417">
    <property type="entry name" value="MS4A"/>
</dbReference>
<evidence type="ECO:0000313" key="8">
    <source>
        <dbReference type="EnsemblMetazoa" id="CLYHEMP009457.1"/>
    </source>
</evidence>
<organism evidence="8 9">
    <name type="scientific">Clytia hemisphaerica</name>
    <dbReference type="NCBI Taxonomy" id="252671"/>
    <lineage>
        <taxon>Eukaryota</taxon>
        <taxon>Metazoa</taxon>
        <taxon>Cnidaria</taxon>
        <taxon>Hydrozoa</taxon>
        <taxon>Hydroidolina</taxon>
        <taxon>Leptothecata</taxon>
        <taxon>Obeliida</taxon>
        <taxon>Clytiidae</taxon>
        <taxon>Clytia</taxon>
    </lineage>
</organism>